<evidence type="ECO:0000313" key="2">
    <source>
        <dbReference type="Proteomes" id="UP000295361"/>
    </source>
</evidence>
<proteinExistence type="predicted"/>
<reference evidence="1 2" key="1">
    <citation type="submission" date="2019-03" db="EMBL/GenBank/DDBJ databases">
        <title>Genomic Encyclopedia of Type Strains, Phase IV (KMG-IV): sequencing the most valuable type-strain genomes for metagenomic binning, comparative biology and taxonomic classification.</title>
        <authorList>
            <person name="Goeker M."/>
        </authorList>
    </citation>
    <scope>NUCLEOTIDE SEQUENCE [LARGE SCALE GENOMIC DNA]</scope>
    <source>
        <strain evidence="1 2">DSM 16998</strain>
    </source>
</reference>
<sequence>MRADHGLIRHRVVLLPSAADEYSDIADLAVTVRSYIRRYVTLTETFTDIAVYYVLLTWVYDRFNELPYLRFKGDFGSGKTRALTVVGSITYKPIFASGASTVSPIFHTLDLFRGTLIFDEADFRFSDERAELTKIFNNGTVRGFPVLRTNMSDKREFDPRAFDVFGPKLVGMREIFQDYALESRFITEEMRGTVDENVPINLPESQKDEALVLRNKLLMYRFREHANIVVNPALADKGLSSRANQILVPLLSIIPDPDMHERIKSLVHAQSEELIRDRSTQLEALVLQVIIQLGEKDNEATYVPLAVVRQAVLLQHGSEFDRPLTARFLGSLIRNRLRLRSYRSSVYMVEVPKGEILAGLERRYGLSHAVPGK</sequence>
<comment type="caution">
    <text evidence="1">The sequence shown here is derived from an EMBL/GenBank/DDBJ whole genome shotgun (WGS) entry which is preliminary data.</text>
</comment>
<evidence type="ECO:0000313" key="1">
    <source>
        <dbReference type="EMBL" id="TDP60645.1"/>
    </source>
</evidence>
<organism evidence="1 2">
    <name type="scientific">Roseateles toxinivorans</name>
    <dbReference type="NCBI Taxonomy" id="270368"/>
    <lineage>
        <taxon>Bacteria</taxon>
        <taxon>Pseudomonadati</taxon>
        <taxon>Pseudomonadota</taxon>
        <taxon>Betaproteobacteria</taxon>
        <taxon>Burkholderiales</taxon>
        <taxon>Sphaerotilaceae</taxon>
        <taxon>Roseateles</taxon>
    </lineage>
</organism>
<gene>
    <name evidence="1" type="ORF">DES47_11567</name>
</gene>
<evidence type="ECO:0008006" key="3">
    <source>
        <dbReference type="Google" id="ProtNLM"/>
    </source>
</evidence>
<accession>A0A4R6QE27</accession>
<dbReference type="Proteomes" id="UP000295361">
    <property type="component" value="Unassembled WGS sequence"/>
</dbReference>
<dbReference type="EMBL" id="SNXS01000015">
    <property type="protein sequence ID" value="TDP60645.1"/>
    <property type="molecule type" value="Genomic_DNA"/>
</dbReference>
<dbReference type="AlphaFoldDB" id="A0A4R6QE27"/>
<name>A0A4R6QE27_9BURK</name>
<keyword evidence="2" id="KW-1185">Reference proteome</keyword>
<dbReference type="InParanoid" id="A0A4R6QE27"/>
<protein>
    <recommendedName>
        <fullName evidence="3">DUF3631 domain-containing protein</fullName>
    </recommendedName>
</protein>